<evidence type="ECO:0000313" key="1">
    <source>
        <dbReference type="EMBL" id="ABF93899.1"/>
    </source>
</evidence>
<protein>
    <submittedName>
        <fullName evidence="1">Uncharacterized protein</fullName>
    </submittedName>
</protein>
<reference evidence="1" key="1">
    <citation type="journal article" date="2005" name="Genome Res.">
        <title>Sequence, annotation, and analysis of synteny between rice chromosome 3 and diverged grass species.</title>
        <authorList>
            <consortium name="Rice Chromosome 3 Sequencing Consortium"/>
            <person name="Buell C.R."/>
            <person name="Yuan Q."/>
            <person name="Ouyang S."/>
            <person name="Liu J."/>
            <person name="Zhu W."/>
            <person name="Wang A."/>
            <person name="Maiti R."/>
            <person name="Haas B."/>
            <person name="Wortman J."/>
            <person name="Pertea M."/>
            <person name="Jones K.M."/>
            <person name="Kim M."/>
            <person name="Overton L."/>
            <person name="Tsitrin T."/>
            <person name="Fadrosh D."/>
            <person name="Bera J."/>
            <person name="Weaver B."/>
            <person name="Jin S."/>
            <person name="Johri S."/>
            <person name="Reardon M."/>
            <person name="Webb K."/>
            <person name="Hill J."/>
            <person name="Moffat K."/>
            <person name="Tallon L."/>
            <person name="Van Aken S."/>
            <person name="Lewis M."/>
            <person name="Utterback T."/>
            <person name="Feldblyum T."/>
            <person name="Zismann V."/>
            <person name="Iobst S."/>
            <person name="Hsiao J."/>
            <person name="de Vazeille A.R."/>
            <person name="Salzberg S.L."/>
            <person name="White O."/>
            <person name="Fraser C."/>
            <person name="Yu Y."/>
            <person name="Kim H."/>
            <person name="Rambo T."/>
            <person name="Currie J."/>
            <person name="Collura K."/>
            <person name="Kernodle-Thompson S."/>
            <person name="Wei F."/>
            <person name="Kudrna K."/>
            <person name="Ammiraju J.S."/>
            <person name="Luo M."/>
            <person name="Goicoechea J.L."/>
            <person name="Wing R.A."/>
            <person name="Henry D."/>
            <person name="Oates R."/>
            <person name="Palmer M."/>
            <person name="Pries G."/>
            <person name="Saski C."/>
            <person name="Simmons J."/>
            <person name="Soderlund C."/>
            <person name="Nelson W."/>
            <person name="de la Bastide M."/>
            <person name="Spiegel L."/>
            <person name="Nascimento L."/>
            <person name="Huang E."/>
            <person name="Preston R."/>
            <person name="Zutavern T."/>
            <person name="Palmer L."/>
            <person name="O'Shaughnessy A."/>
            <person name="Dike S."/>
            <person name="McCombie W.R."/>
            <person name="Minx P."/>
            <person name="Cordum H."/>
            <person name="Wilson R."/>
            <person name="Jin W."/>
            <person name="Lee H.R."/>
            <person name="Jiang J."/>
            <person name="Jackson S."/>
        </authorList>
    </citation>
    <scope>NUCLEOTIDE SEQUENCE [LARGE SCALE GENOMIC DNA]</scope>
</reference>
<proteinExistence type="predicted"/>
<accession>Q10RZ7</accession>
<dbReference type="EMBL" id="DP000009">
    <property type="protein sequence ID" value="ABF93899.1"/>
    <property type="molecule type" value="Genomic_DNA"/>
</dbReference>
<reference evidence="1" key="2">
    <citation type="submission" date="2006-06" db="EMBL/GenBank/DDBJ databases">
        <authorList>
            <person name="Buell R."/>
            <person name="Wing R.A."/>
            <person name="McCombie W.A."/>
            <person name="Ouyang S."/>
        </authorList>
    </citation>
    <scope>NUCLEOTIDE SEQUENCE</scope>
</reference>
<name>Q10RZ7_ORYSJ</name>
<dbReference type="AlphaFoldDB" id="Q10RZ7"/>
<gene>
    <name evidence="1" type="ordered locus">LOC_Os03g04700</name>
</gene>
<organism evidence="1">
    <name type="scientific">Oryza sativa subsp. japonica</name>
    <name type="common">Rice</name>
    <dbReference type="NCBI Taxonomy" id="39947"/>
    <lineage>
        <taxon>Eukaryota</taxon>
        <taxon>Viridiplantae</taxon>
        <taxon>Streptophyta</taxon>
        <taxon>Embryophyta</taxon>
        <taxon>Tracheophyta</taxon>
        <taxon>Spermatophyta</taxon>
        <taxon>Magnoliopsida</taxon>
        <taxon>Liliopsida</taxon>
        <taxon>Poales</taxon>
        <taxon>Poaceae</taxon>
        <taxon>BOP clade</taxon>
        <taxon>Oryzoideae</taxon>
        <taxon>Oryzeae</taxon>
        <taxon>Oryzinae</taxon>
        <taxon>Oryza</taxon>
        <taxon>Oryza sativa</taxon>
    </lineage>
</organism>
<sequence length="223" mass="24488">MASVSGGGSWGKSACVHGSRFRTKRMHACGLLAFRMLTVGRARVVEVLAAAVTCGTARRRRSSSGERRRLERDNELLQASMHEGCEAKEMVYAQGIEQWLTEAAVINDDGGGDSRSAPVKKRCVLQVLHISGWGRCQRGLRSRRCTAPEWFRSKEEMLGIVWRDGNAKEMEVTLTQTEMAKVVVTTTGGEVEDDGEAEDLSLGFFSSRVMCGVGRLGLEEMEA</sequence>